<keyword evidence="2" id="KW-0732">Signal</keyword>
<feature type="chain" id="PRO_5045805312" evidence="2">
    <location>
        <begin position="20"/>
        <end position="196"/>
    </location>
</feature>
<evidence type="ECO:0000256" key="1">
    <source>
        <dbReference type="SAM" id="MobiDB-lite"/>
    </source>
</evidence>
<feature type="compositionally biased region" description="Basic and acidic residues" evidence="1">
    <location>
        <begin position="185"/>
        <end position="196"/>
    </location>
</feature>
<proteinExistence type="predicted"/>
<dbReference type="EMBL" id="JASCZI010125449">
    <property type="protein sequence ID" value="MED6166269.1"/>
    <property type="molecule type" value="Genomic_DNA"/>
</dbReference>
<dbReference type="Proteomes" id="UP001341840">
    <property type="component" value="Unassembled WGS sequence"/>
</dbReference>
<reference evidence="3 4" key="1">
    <citation type="journal article" date="2023" name="Plants (Basel)">
        <title>Bridging the Gap: Combining Genomics and Transcriptomics Approaches to Understand Stylosanthes scabra, an Orphan Legume from the Brazilian Caatinga.</title>
        <authorList>
            <person name="Ferreira-Neto J.R.C."/>
            <person name="da Silva M.D."/>
            <person name="Binneck E."/>
            <person name="de Melo N.F."/>
            <person name="da Silva R.H."/>
            <person name="de Melo A.L.T.M."/>
            <person name="Pandolfi V."/>
            <person name="Bustamante F.O."/>
            <person name="Brasileiro-Vidal A.C."/>
            <person name="Benko-Iseppon A.M."/>
        </authorList>
    </citation>
    <scope>NUCLEOTIDE SEQUENCE [LARGE SCALE GENOMIC DNA]</scope>
    <source>
        <tissue evidence="3">Leaves</tissue>
    </source>
</reference>
<feature type="compositionally biased region" description="Basic residues" evidence="1">
    <location>
        <begin position="143"/>
        <end position="159"/>
    </location>
</feature>
<name>A0ABU6UZ01_9FABA</name>
<feature type="signal peptide" evidence="2">
    <location>
        <begin position="1"/>
        <end position="19"/>
    </location>
</feature>
<evidence type="ECO:0000313" key="4">
    <source>
        <dbReference type="Proteomes" id="UP001341840"/>
    </source>
</evidence>
<sequence length="196" mass="21225">MRSGALVLLGSHLSLYAHTIITRRASEGNGAAAERPRGAHLLAMEPRPSGCPTCRSRASRTRVGGRKDSAGMIAPAIVCAYNHHKRASEVNDAAAERPHGAHLLAMEPRPSGCPTRRSRASGTRVGGRKESAGMIATANVCAHNHHKARLRGQRRRRREASRGPSPRHGAPPFRMPDPPEPSFQDEGRRPEGRVKK</sequence>
<evidence type="ECO:0000313" key="3">
    <source>
        <dbReference type="EMBL" id="MED6166269.1"/>
    </source>
</evidence>
<protein>
    <submittedName>
        <fullName evidence="3">Uncharacterized protein</fullName>
    </submittedName>
</protein>
<organism evidence="3 4">
    <name type="scientific">Stylosanthes scabra</name>
    <dbReference type="NCBI Taxonomy" id="79078"/>
    <lineage>
        <taxon>Eukaryota</taxon>
        <taxon>Viridiplantae</taxon>
        <taxon>Streptophyta</taxon>
        <taxon>Embryophyta</taxon>
        <taxon>Tracheophyta</taxon>
        <taxon>Spermatophyta</taxon>
        <taxon>Magnoliopsida</taxon>
        <taxon>eudicotyledons</taxon>
        <taxon>Gunneridae</taxon>
        <taxon>Pentapetalae</taxon>
        <taxon>rosids</taxon>
        <taxon>fabids</taxon>
        <taxon>Fabales</taxon>
        <taxon>Fabaceae</taxon>
        <taxon>Papilionoideae</taxon>
        <taxon>50 kb inversion clade</taxon>
        <taxon>dalbergioids sensu lato</taxon>
        <taxon>Dalbergieae</taxon>
        <taxon>Pterocarpus clade</taxon>
        <taxon>Stylosanthes</taxon>
    </lineage>
</organism>
<evidence type="ECO:0000256" key="2">
    <source>
        <dbReference type="SAM" id="SignalP"/>
    </source>
</evidence>
<keyword evidence="4" id="KW-1185">Reference proteome</keyword>
<feature type="region of interest" description="Disordered" evidence="1">
    <location>
        <begin position="104"/>
        <end position="196"/>
    </location>
</feature>
<gene>
    <name evidence="3" type="ORF">PIB30_107542</name>
</gene>
<accession>A0ABU6UZ01</accession>
<comment type="caution">
    <text evidence="3">The sequence shown here is derived from an EMBL/GenBank/DDBJ whole genome shotgun (WGS) entry which is preliminary data.</text>
</comment>
<feature type="non-terminal residue" evidence="3">
    <location>
        <position position="196"/>
    </location>
</feature>
<feature type="region of interest" description="Disordered" evidence="1">
    <location>
        <begin position="43"/>
        <end position="66"/>
    </location>
</feature>